<evidence type="ECO:0000313" key="1">
    <source>
        <dbReference type="EMBL" id="CDH03168.1"/>
    </source>
</evidence>
<reference evidence="1" key="1">
    <citation type="submission" date="2013-07" db="EMBL/GenBank/DDBJ databases">
        <title>Sub-species coevolution in mutualistic symbiosis.</title>
        <authorList>
            <person name="Murfin K."/>
            <person name="Klassen J."/>
            <person name="Lee M."/>
            <person name="Forst S."/>
            <person name="Stock P."/>
            <person name="Goodrich-Blair H."/>
        </authorList>
    </citation>
    <scope>NUCLEOTIDE SEQUENCE [LARGE SCALE GENOMIC DNA]</scope>
    <source>
        <strain evidence="1">Feltiae Moldova</strain>
    </source>
</reference>
<sequence length="40" mass="4460">MLLVIPRRTAHRCAVLEYVNIRLPIAGDCLVTPSIKVSQI</sequence>
<dbReference type="HOGENOM" id="CLU_3298760_0_0_6"/>
<dbReference type="EMBL" id="CBSV010000231">
    <property type="protein sequence ID" value="CDH03168.1"/>
    <property type="molecule type" value="Genomic_DNA"/>
</dbReference>
<proteinExistence type="predicted"/>
<name>A0A077NXF4_XENBV</name>
<organism evidence="1 2">
    <name type="scientific">Xenorhabdus bovienii str. feltiae Moldova</name>
    <dbReference type="NCBI Taxonomy" id="1398200"/>
    <lineage>
        <taxon>Bacteria</taxon>
        <taxon>Pseudomonadati</taxon>
        <taxon>Pseudomonadota</taxon>
        <taxon>Gammaproteobacteria</taxon>
        <taxon>Enterobacterales</taxon>
        <taxon>Morganellaceae</taxon>
        <taxon>Xenorhabdus</taxon>
    </lineage>
</organism>
<dbReference type="Proteomes" id="UP000028487">
    <property type="component" value="Unassembled WGS sequence"/>
</dbReference>
<evidence type="ECO:0000313" key="2">
    <source>
        <dbReference type="Proteomes" id="UP000028487"/>
    </source>
</evidence>
<dbReference type="AlphaFoldDB" id="A0A077NXF4"/>
<protein>
    <submittedName>
        <fullName evidence="1">Uncharacterized protein</fullName>
    </submittedName>
</protein>
<gene>
    <name evidence="1" type="ORF">XBFM1_590014</name>
</gene>
<accession>A0A077NXF4</accession>
<comment type="caution">
    <text evidence="1">The sequence shown here is derived from an EMBL/GenBank/DDBJ whole genome shotgun (WGS) entry which is preliminary data.</text>
</comment>